<dbReference type="AlphaFoldDB" id="A0A3Q9FRI4"/>
<evidence type="ECO:0000259" key="13">
    <source>
        <dbReference type="Pfam" id="PF17655"/>
    </source>
</evidence>
<sequence>MSDKTSKIQDPGVGVQYDHETKRIINSNGSFNVRRRGTANFVRDAYHWLISIRWFPFVIVVGSVILSTNIIYAFLYMACGLEDISGVIVTNNMSDNFTQAFFFSVQTFTTVGYGAMAPESNVIGIIASIEAFNGLLLSAFSTGILYGRFSRPLSKIIFSKNAIITLFKDTNKKSLQFRIINKRANTLLNLRASVFISIQEPITTADGKEIHKRNFFDLSLERSKIMFMPLSWTLVHMIDEQSPLFGITQEEMIKRHAEVLITLKVYDETFGQDTYTYHSYYATDFLEGKRFIRNFQVDEAGDIILNVNDIHNIEDQPNYQK</sequence>
<dbReference type="InterPro" id="IPR016449">
    <property type="entry name" value="K_chnl_inward-rec_Kir"/>
</dbReference>
<keyword evidence="5" id="KW-0851">Voltage-gated channel</keyword>
<feature type="domain" description="Inward rectifier potassium channel C-terminal" evidence="13">
    <location>
        <begin position="156"/>
        <end position="314"/>
    </location>
</feature>
<evidence type="ECO:0000256" key="3">
    <source>
        <dbReference type="ARBA" id="ARBA00022538"/>
    </source>
</evidence>
<organism evidence="14 15">
    <name type="scientific">Flammeovirga pectinis</name>
    <dbReference type="NCBI Taxonomy" id="2494373"/>
    <lineage>
        <taxon>Bacteria</taxon>
        <taxon>Pseudomonadati</taxon>
        <taxon>Bacteroidota</taxon>
        <taxon>Cytophagia</taxon>
        <taxon>Cytophagales</taxon>
        <taxon>Flammeovirgaceae</taxon>
        <taxon>Flammeovirga</taxon>
    </lineage>
</organism>
<dbReference type="GO" id="GO:0005242">
    <property type="term" value="F:inward rectifier potassium channel activity"/>
    <property type="evidence" value="ECO:0007669"/>
    <property type="project" value="InterPro"/>
</dbReference>
<keyword evidence="9 11" id="KW-0472">Membrane</keyword>
<comment type="subcellular location">
    <subcellularLocation>
        <location evidence="1">Membrane</location>
        <topology evidence="1">Multi-pass membrane protein</topology>
    </subcellularLocation>
</comment>
<evidence type="ECO:0000259" key="12">
    <source>
        <dbReference type="Pfam" id="PF07885"/>
    </source>
</evidence>
<dbReference type="EMBL" id="CP034562">
    <property type="protein sequence ID" value="AZQ64370.1"/>
    <property type="molecule type" value="Genomic_DNA"/>
</dbReference>
<dbReference type="GO" id="GO:0034765">
    <property type="term" value="P:regulation of monoatomic ion transmembrane transport"/>
    <property type="evidence" value="ECO:0007669"/>
    <property type="project" value="TreeGrafter"/>
</dbReference>
<dbReference type="InterPro" id="IPR014756">
    <property type="entry name" value="Ig_E-set"/>
</dbReference>
<accession>A0A3Q9FRI4</accession>
<evidence type="ECO:0000256" key="1">
    <source>
        <dbReference type="ARBA" id="ARBA00004141"/>
    </source>
</evidence>
<feature type="transmembrane region" description="Helical" evidence="11">
    <location>
        <begin position="54"/>
        <end position="76"/>
    </location>
</feature>
<dbReference type="InterPro" id="IPR013518">
    <property type="entry name" value="K_chnl_inward-rec_Kir_cyto"/>
</dbReference>
<evidence type="ECO:0000256" key="5">
    <source>
        <dbReference type="ARBA" id="ARBA00022882"/>
    </source>
</evidence>
<protein>
    <submittedName>
        <fullName evidence="14">Potassium transporter</fullName>
    </submittedName>
</protein>
<evidence type="ECO:0000313" key="15">
    <source>
        <dbReference type="Proteomes" id="UP000267268"/>
    </source>
</evidence>
<proteinExistence type="predicted"/>
<feature type="transmembrane region" description="Helical" evidence="11">
    <location>
        <begin position="97"/>
        <end position="116"/>
    </location>
</feature>
<keyword evidence="10" id="KW-0407">Ion channel</keyword>
<feature type="domain" description="Potassium channel" evidence="12">
    <location>
        <begin position="78"/>
        <end position="145"/>
    </location>
</feature>
<evidence type="ECO:0000256" key="10">
    <source>
        <dbReference type="ARBA" id="ARBA00023303"/>
    </source>
</evidence>
<feature type="transmembrane region" description="Helical" evidence="11">
    <location>
        <begin position="122"/>
        <end position="146"/>
    </location>
</feature>
<dbReference type="SUPFAM" id="SSF81296">
    <property type="entry name" value="E set domains"/>
    <property type="match status" value="1"/>
</dbReference>
<evidence type="ECO:0000256" key="4">
    <source>
        <dbReference type="ARBA" id="ARBA00022692"/>
    </source>
</evidence>
<evidence type="ECO:0000256" key="8">
    <source>
        <dbReference type="ARBA" id="ARBA00023065"/>
    </source>
</evidence>
<keyword evidence="3" id="KW-0633">Potassium transport</keyword>
<dbReference type="Gene3D" id="2.60.40.1400">
    <property type="entry name" value="G protein-activated inward rectifier potassium channel 1"/>
    <property type="match status" value="1"/>
</dbReference>
<dbReference type="KEGG" id="fll:EI427_19770"/>
<dbReference type="PANTHER" id="PTHR11767:SF102">
    <property type="entry name" value="INWARDLY RECTIFYING POTASSIUM CHANNEL 1, ISOFORM F"/>
    <property type="match status" value="1"/>
</dbReference>
<keyword evidence="7 11" id="KW-1133">Transmembrane helix</keyword>
<keyword evidence="6" id="KW-0630">Potassium</keyword>
<gene>
    <name evidence="14" type="ORF">EI427_19770</name>
</gene>
<reference evidence="14 15" key="1">
    <citation type="submission" date="2018-12" db="EMBL/GenBank/DDBJ databases">
        <title>Flammeovirga pectinis sp. nov., isolated from the gut of the Korean scallop, Patinopecten yessoensis.</title>
        <authorList>
            <person name="Bae J.-W."/>
            <person name="Jeong Y.-S."/>
            <person name="Kang W."/>
        </authorList>
    </citation>
    <scope>NUCLEOTIDE SEQUENCE [LARGE SCALE GENOMIC DNA]</scope>
    <source>
        <strain evidence="14 15">L12M1</strain>
    </source>
</reference>
<keyword evidence="15" id="KW-1185">Reference proteome</keyword>
<dbReference type="GO" id="GO:0005886">
    <property type="term" value="C:plasma membrane"/>
    <property type="evidence" value="ECO:0007669"/>
    <property type="project" value="TreeGrafter"/>
</dbReference>
<dbReference type="Pfam" id="PF17655">
    <property type="entry name" value="IRK_C"/>
    <property type="match status" value="1"/>
</dbReference>
<dbReference type="PANTHER" id="PTHR11767">
    <property type="entry name" value="INWARD RECTIFIER POTASSIUM CHANNEL"/>
    <property type="match status" value="1"/>
</dbReference>
<keyword evidence="4 11" id="KW-0812">Transmembrane</keyword>
<evidence type="ECO:0000256" key="11">
    <source>
        <dbReference type="SAM" id="Phobius"/>
    </source>
</evidence>
<dbReference type="Gene3D" id="1.10.287.70">
    <property type="match status" value="1"/>
</dbReference>
<evidence type="ECO:0000256" key="9">
    <source>
        <dbReference type="ARBA" id="ARBA00023136"/>
    </source>
</evidence>
<evidence type="ECO:0000256" key="6">
    <source>
        <dbReference type="ARBA" id="ARBA00022958"/>
    </source>
</evidence>
<evidence type="ECO:0000313" key="14">
    <source>
        <dbReference type="EMBL" id="AZQ64370.1"/>
    </source>
</evidence>
<dbReference type="PRINTS" id="PR01320">
    <property type="entry name" value="KIRCHANNEL"/>
</dbReference>
<evidence type="ECO:0000256" key="2">
    <source>
        <dbReference type="ARBA" id="ARBA00022448"/>
    </source>
</evidence>
<dbReference type="GO" id="GO:1990573">
    <property type="term" value="P:potassium ion import across plasma membrane"/>
    <property type="evidence" value="ECO:0007669"/>
    <property type="project" value="TreeGrafter"/>
</dbReference>
<name>A0A3Q9FRI4_9BACT</name>
<dbReference type="Pfam" id="PF07885">
    <property type="entry name" value="Ion_trans_2"/>
    <property type="match status" value="1"/>
</dbReference>
<keyword evidence="8" id="KW-0406">Ion transport</keyword>
<dbReference type="RefSeq" id="WP_126617991.1">
    <property type="nucleotide sequence ID" value="NZ_CP034562.1"/>
</dbReference>
<dbReference type="OrthoDB" id="9813518at2"/>
<dbReference type="Proteomes" id="UP000267268">
    <property type="component" value="Chromosome 1"/>
</dbReference>
<dbReference type="InterPro" id="IPR013099">
    <property type="entry name" value="K_chnl_dom"/>
</dbReference>
<dbReference type="SUPFAM" id="SSF81324">
    <property type="entry name" value="Voltage-gated potassium channels"/>
    <property type="match status" value="1"/>
</dbReference>
<dbReference type="GO" id="GO:0034702">
    <property type="term" value="C:monoatomic ion channel complex"/>
    <property type="evidence" value="ECO:0007669"/>
    <property type="project" value="UniProtKB-KW"/>
</dbReference>
<keyword evidence="2" id="KW-0813">Transport</keyword>
<dbReference type="InterPro" id="IPR041647">
    <property type="entry name" value="IRK_C"/>
</dbReference>
<evidence type="ECO:0000256" key="7">
    <source>
        <dbReference type="ARBA" id="ARBA00022989"/>
    </source>
</evidence>